<dbReference type="SMART" id="SM00052">
    <property type="entry name" value="EAL"/>
    <property type="match status" value="1"/>
</dbReference>
<feature type="domain" description="GGDEF" evidence="3">
    <location>
        <begin position="98"/>
        <end position="234"/>
    </location>
</feature>
<dbReference type="PANTHER" id="PTHR33121:SF70">
    <property type="entry name" value="SIGNALING PROTEIN YKOW"/>
    <property type="match status" value="1"/>
</dbReference>
<dbReference type="RefSeq" id="WP_108851082.1">
    <property type="nucleotide sequence ID" value="NZ_OMOQ01000001.1"/>
</dbReference>
<dbReference type="SMART" id="SM00267">
    <property type="entry name" value="GGDEF"/>
    <property type="match status" value="1"/>
</dbReference>
<dbReference type="SUPFAM" id="SSF55073">
    <property type="entry name" value="Nucleotide cyclase"/>
    <property type="match status" value="1"/>
</dbReference>
<dbReference type="CDD" id="cd01948">
    <property type="entry name" value="EAL"/>
    <property type="match status" value="1"/>
</dbReference>
<accession>A0A2R8B1M1</accession>
<dbReference type="InterPro" id="IPR001633">
    <property type="entry name" value="EAL_dom"/>
</dbReference>
<dbReference type="NCBIfam" id="TIGR00254">
    <property type="entry name" value="GGDEF"/>
    <property type="match status" value="1"/>
</dbReference>
<evidence type="ECO:0000259" key="2">
    <source>
        <dbReference type="PROSITE" id="PS50883"/>
    </source>
</evidence>
<dbReference type="CDD" id="cd01949">
    <property type="entry name" value="GGDEF"/>
    <property type="match status" value="1"/>
</dbReference>
<proteinExistence type="predicted"/>
<evidence type="ECO:0000256" key="1">
    <source>
        <dbReference type="SAM" id="Coils"/>
    </source>
</evidence>
<dbReference type="InterPro" id="IPR000160">
    <property type="entry name" value="GGDEF_dom"/>
</dbReference>
<evidence type="ECO:0000259" key="3">
    <source>
        <dbReference type="PROSITE" id="PS50887"/>
    </source>
</evidence>
<dbReference type="PANTHER" id="PTHR33121">
    <property type="entry name" value="CYCLIC DI-GMP PHOSPHODIESTERASE PDEF"/>
    <property type="match status" value="1"/>
</dbReference>
<protein>
    <submittedName>
        <fullName evidence="4">Putative signaling protein</fullName>
    </submittedName>
</protein>
<dbReference type="AlphaFoldDB" id="A0A2R8B1M1"/>
<dbReference type="PROSITE" id="PS50883">
    <property type="entry name" value="EAL"/>
    <property type="match status" value="1"/>
</dbReference>
<dbReference type="Gene3D" id="3.30.70.270">
    <property type="match status" value="1"/>
</dbReference>
<dbReference type="OrthoDB" id="9814202at2"/>
<dbReference type="SUPFAM" id="SSF141868">
    <property type="entry name" value="EAL domain-like"/>
    <property type="match status" value="1"/>
</dbReference>
<dbReference type="Pfam" id="PF00990">
    <property type="entry name" value="GGDEF"/>
    <property type="match status" value="1"/>
</dbReference>
<organism evidence="4 5">
    <name type="scientific">Albidovulum aquaemixtae</name>
    <dbReference type="NCBI Taxonomy" id="1542388"/>
    <lineage>
        <taxon>Bacteria</taxon>
        <taxon>Pseudomonadati</taxon>
        <taxon>Pseudomonadota</taxon>
        <taxon>Alphaproteobacteria</taxon>
        <taxon>Rhodobacterales</taxon>
        <taxon>Paracoccaceae</taxon>
        <taxon>Albidovulum</taxon>
    </lineage>
</organism>
<evidence type="ECO:0000313" key="4">
    <source>
        <dbReference type="EMBL" id="SPH16541.1"/>
    </source>
</evidence>
<feature type="coiled-coil region" evidence="1">
    <location>
        <begin position="229"/>
        <end position="256"/>
    </location>
</feature>
<dbReference type="Pfam" id="PF00563">
    <property type="entry name" value="EAL"/>
    <property type="match status" value="1"/>
</dbReference>
<feature type="domain" description="EAL" evidence="2">
    <location>
        <begin position="243"/>
        <end position="498"/>
    </location>
</feature>
<dbReference type="InterPro" id="IPR043128">
    <property type="entry name" value="Rev_trsase/Diguanyl_cyclase"/>
</dbReference>
<dbReference type="Gene3D" id="3.20.20.450">
    <property type="entry name" value="EAL domain"/>
    <property type="match status" value="1"/>
</dbReference>
<reference evidence="4 5" key="1">
    <citation type="submission" date="2018-03" db="EMBL/GenBank/DDBJ databases">
        <authorList>
            <person name="Keele B.F."/>
        </authorList>
    </citation>
    <scope>NUCLEOTIDE SEQUENCE [LARGE SCALE GENOMIC DNA]</scope>
    <source>
        <strain evidence="4 5">CECT 8626</strain>
    </source>
</reference>
<dbReference type="InterPro" id="IPR029787">
    <property type="entry name" value="Nucleotide_cyclase"/>
</dbReference>
<dbReference type="InterPro" id="IPR035919">
    <property type="entry name" value="EAL_sf"/>
</dbReference>
<dbReference type="EMBL" id="OMOQ01000001">
    <property type="protein sequence ID" value="SPH16541.1"/>
    <property type="molecule type" value="Genomic_DNA"/>
</dbReference>
<keyword evidence="1" id="KW-0175">Coiled coil</keyword>
<evidence type="ECO:0000313" key="5">
    <source>
        <dbReference type="Proteomes" id="UP000244924"/>
    </source>
</evidence>
<gene>
    <name evidence="4" type="ORF">DEA8626_00050</name>
</gene>
<dbReference type="Proteomes" id="UP000244924">
    <property type="component" value="Unassembled WGS sequence"/>
</dbReference>
<dbReference type="PROSITE" id="PS50887">
    <property type="entry name" value="GGDEF"/>
    <property type="match status" value="1"/>
</dbReference>
<sequence length="512" mass="55138">MPHFRASGLMRHVRDILAPEFLALVPAFVLAGAWFGPHGAAIVAAGGLPLAFLVRRNAALRAEALEEIALDATTGLPQRDAAIRALDRAYLQEEVMGKTSACIVVELDDDQKPFESFGHAAQKAVLSKIGERLRGVLRDTDIVCRLEGTRFAIALAPARRLDLEALIQISGRLKAAVSEPMSIDATGIYVSVSVGFCLSGRAPERTGATLLAAAELALEEALRNGPAAIRAFSNDIAEAAEKREALRDRIEAALENGEIVAYFQPQLSTDTGDVVGFEALARWQHPQRGVLPPVEFLPVILAAGLGERLGEVMLAQALSALRAWDMAALGVPGVSVNFSKEELRNPDLTAKLQWELDRFDLAPERLTVEILESVIAESDHDVIVRNVTALSDLGCGIDLDDFGTGHASLAAIRRFAIDRIKIDRSYITHIDSDQSQQRMVVAVLAMAENLGLKTLAEGIESIGEHALLAQLGCTHVQGFAIARPMPVAATAEWLRAHRAKLSLTPGVNRRIG</sequence>
<dbReference type="GO" id="GO:0071111">
    <property type="term" value="F:cyclic-guanylate-specific phosphodiesterase activity"/>
    <property type="evidence" value="ECO:0007669"/>
    <property type="project" value="InterPro"/>
</dbReference>
<dbReference type="InterPro" id="IPR050706">
    <property type="entry name" value="Cyclic-di-GMP_PDE-like"/>
</dbReference>
<name>A0A2R8B1M1_9RHOB</name>
<keyword evidence="5" id="KW-1185">Reference proteome</keyword>